<gene>
    <name evidence="3" type="ORF">MICPUN_86481</name>
</gene>
<dbReference type="GO" id="GO:0005739">
    <property type="term" value="C:mitochondrion"/>
    <property type="evidence" value="ECO:0007669"/>
    <property type="project" value="TreeGrafter"/>
</dbReference>
<dbReference type="GO" id="GO:0000175">
    <property type="term" value="F:3'-5'-RNA exonuclease activity"/>
    <property type="evidence" value="ECO:0007669"/>
    <property type="project" value="TreeGrafter"/>
</dbReference>
<dbReference type="InParanoid" id="C1EEL6"/>
<dbReference type="InterPro" id="IPR050410">
    <property type="entry name" value="CCR4/nocturin_mRNA_transcr"/>
</dbReference>
<accession>C1EEL6</accession>
<dbReference type="PANTHER" id="PTHR12121:SF37">
    <property type="entry name" value="2',5'-PHOSPHODIESTERASE 12"/>
    <property type="match status" value="1"/>
</dbReference>
<organism evidence="3 4">
    <name type="scientific">Micromonas commoda (strain RCC299 / NOUM17 / CCMP2709)</name>
    <name type="common">Picoplanktonic green alga</name>
    <dbReference type="NCBI Taxonomy" id="296587"/>
    <lineage>
        <taxon>Eukaryota</taxon>
        <taxon>Viridiplantae</taxon>
        <taxon>Chlorophyta</taxon>
        <taxon>Mamiellophyceae</taxon>
        <taxon>Mamiellales</taxon>
        <taxon>Mamiellaceae</taxon>
        <taxon>Micromonas</taxon>
    </lineage>
</organism>
<dbReference type="OrthoDB" id="412787at2759"/>
<dbReference type="GeneID" id="8247722"/>
<dbReference type="Gene3D" id="3.60.10.10">
    <property type="entry name" value="Endonuclease/exonuclease/phosphatase"/>
    <property type="match status" value="1"/>
</dbReference>
<feature type="region of interest" description="Disordered" evidence="1">
    <location>
        <begin position="104"/>
        <end position="123"/>
    </location>
</feature>
<dbReference type="EMBL" id="CP001330">
    <property type="protein sequence ID" value="ACO66256.1"/>
    <property type="molecule type" value="Genomic_DNA"/>
</dbReference>
<dbReference type="GO" id="GO:0000288">
    <property type="term" value="P:nuclear-transcribed mRNA catabolic process, deadenylation-dependent decay"/>
    <property type="evidence" value="ECO:0007669"/>
    <property type="project" value="TreeGrafter"/>
</dbReference>
<dbReference type="RefSeq" id="XP_002504998.1">
    <property type="nucleotide sequence ID" value="XM_002504952.1"/>
</dbReference>
<dbReference type="Proteomes" id="UP000002009">
    <property type="component" value="Chromosome 11"/>
</dbReference>
<dbReference type="PANTHER" id="PTHR12121">
    <property type="entry name" value="CARBON CATABOLITE REPRESSOR PROTEIN 4"/>
    <property type="match status" value="1"/>
</dbReference>
<protein>
    <recommendedName>
        <fullName evidence="2">Endonuclease/exonuclease/phosphatase domain-containing protein</fullName>
    </recommendedName>
</protein>
<evidence type="ECO:0000313" key="4">
    <source>
        <dbReference type="Proteomes" id="UP000002009"/>
    </source>
</evidence>
<dbReference type="Pfam" id="PF03372">
    <property type="entry name" value="Exo_endo_phos"/>
    <property type="match status" value="1"/>
</dbReference>
<feature type="domain" description="Endonuclease/exonuclease/phosphatase" evidence="2">
    <location>
        <begin position="4"/>
        <end position="318"/>
    </location>
</feature>
<evidence type="ECO:0000313" key="3">
    <source>
        <dbReference type="EMBL" id="ACO66256.1"/>
    </source>
</evidence>
<dbReference type="OMA" id="SADYRIM"/>
<sequence>LRVMTYNVLADAYSHTWKELYPYLSDEAADAEYRLLLAMEDVRVAKPDVVALQEVDKKWYDAFWVPQMRAAGYVPAGGLTEKTGLTREGCATFCRGDEWRPVRTEETGLNTPGPMPEERDTSDWVSSQPHLADALSKVNTVAQLAVLESAAGDGRAVVVANTHLFFHPGAVHLRVMQARWLLRHADGLRRRWVEADNEAGRGGGKEVGLVVCGDFNGEPFDGVIRFVRESVLGAGDGDWALGSVFRWGAAMHLRHPLALVSACGYPEFTNYVGGFAGSLDYVWFDSSALESVASMPMPPLDAVTAETALPNSEFPSDHLPMVADLRFTR</sequence>
<dbReference type="SUPFAM" id="SSF56219">
    <property type="entry name" value="DNase I-like"/>
    <property type="match status" value="1"/>
</dbReference>
<name>C1EEL6_MICCC</name>
<dbReference type="eggNOG" id="KOG0620">
    <property type="taxonomic scope" value="Eukaryota"/>
</dbReference>
<dbReference type="KEGG" id="mis:MICPUN_86481"/>
<dbReference type="InterPro" id="IPR036691">
    <property type="entry name" value="Endo/exonu/phosph_ase_sf"/>
</dbReference>
<keyword evidence="4" id="KW-1185">Reference proteome</keyword>
<dbReference type="STRING" id="296587.C1EEL6"/>
<proteinExistence type="predicted"/>
<reference evidence="3 4" key="1">
    <citation type="journal article" date="2009" name="Science">
        <title>Green evolution and dynamic adaptations revealed by genomes of the marine picoeukaryotes Micromonas.</title>
        <authorList>
            <person name="Worden A.Z."/>
            <person name="Lee J.H."/>
            <person name="Mock T."/>
            <person name="Rouze P."/>
            <person name="Simmons M.P."/>
            <person name="Aerts A.L."/>
            <person name="Allen A.E."/>
            <person name="Cuvelier M.L."/>
            <person name="Derelle E."/>
            <person name="Everett M.V."/>
            <person name="Foulon E."/>
            <person name="Grimwood J."/>
            <person name="Gundlach H."/>
            <person name="Henrissat B."/>
            <person name="Napoli C."/>
            <person name="McDonald S.M."/>
            <person name="Parker M.S."/>
            <person name="Rombauts S."/>
            <person name="Salamov A."/>
            <person name="Von Dassow P."/>
            <person name="Badger J.H."/>
            <person name="Coutinho P.M."/>
            <person name="Demir E."/>
            <person name="Dubchak I."/>
            <person name="Gentemann C."/>
            <person name="Eikrem W."/>
            <person name="Gready J.E."/>
            <person name="John U."/>
            <person name="Lanier W."/>
            <person name="Lindquist E.A."/>
            <person name="Lucas S."/>
            <person name="Mayer K.F."/>
            <person name="Moreau H."/>
            <person name="Not F."/>
            <person name="Otillar R."/>
            <person name="Panaud O."/>
            <person name="Pangilinan J."/>
            <person name="Paulsen I."/>
            <person name="Piegu B."/>
            <person name="Poliakov A."/>
            <person name="Robbens S."/>
            <person name="Schmutz J."/>
            <person name="Toulza E."/>
            <person name="Wyss T."/>
            <person name="Zelensky A."/>
            <person name="Zhou K."/>
            <person name="Armbrust E.V."/>
            <person name="Bhattacharya D."/>
            <person name="Goodenough U.W."/>
            <person name="Van de Peer Y."/>
            <person name="Grigoriev I.V."/>
        </authorList>
    </citation>
    <scope>NUCLEOTIDE SEQUENCE [LARGE SCALE GENOMIC DNA]</scope>
    <source>
        <strain evidence="4">RCC299 / NOUM17</strain>
    </source>
</reference>
<evidence type="ECO:0000256" key="1">
    <source>
        <dbReference type="SAM" id="MobiDB-lite"/>
    </source>
</evidence>
<feature type="non-terminal residue" evidence="3">
    <location>
        <position position="1"/>
    </location>
</feature>
<dbReference type="AlphaFoldDB" id="C1EEL6"/>
<dbReference type="InterPro" id="IPR005135">
    <property type="entry name" value="Endo/exonuclease/phosphatase"/>
</dbReference>
<evidence type="ECO:0000259" key="2">
    <source>
        <dbReference type="Pfam" id="PF03372"/>
    </source>
</evidence>